<accession>A0A1I5PBP5</accession>
<dbReference type="Proteomes" id="UP000199306">
    <property type="component" value="Unassembled WGS sequence"/>
</dbReference>
<dbReference type="STRING" id="1079859.SAMN04515674_102394"/>
<evidence type="ECO:0000313" key="2">
    <source>
        <dbReference type="EMBL" id="SFP31522.1"/>
    </source>
</evidence>
<reference evidence="2 3" key="1">
    <citation type="submission" date="2016-10" db="EMBL/GenBank/DDBJ databases">
        <authorList>
            <person name="de Groot N.N."/>
        </authorList>
    </citation>
    <scope>NUCLEOTIDE SEQUENCE [LARGE SCALE GENOMIC DNA]</scope>
    <source>
        <strain evidence="3">E92,LMG 26720,CCM 7988</strain>
    </source>
</reference>
<dbReference type="Pfam" id="PF13088">
    <property type="entry name" value="BNR_2"/>
    <property type="match status" value="1"/>
</dbReference>
<dbReference type="PANTHER" id="PTHR43752:SF2">
    <property type="entry name" value="BNR_ASP-BOX REPEAT FAMILY PROTEIN"/>
    <property type="match status" value="1"/>
</dbReference>
<dbReference type="InterPro" id="IPR036278">
    <property type="entry name" value="Sialidase_sf"/>
</dbReference>
<keyword evidence="3" id="KW-1185">Reference proteome</keyword>
<dbReference type="AlphaFoldDB" id="A0A1I5PBP5"/>
<dbReference type="RefSeq" id="WP_218159164.1">
    <property type="nucleotide sequence ID" value="NZ_FOXH01000002.1"/>
</dbReference>
<dbReference type="CDD" id="cd15482">
    <property type="entry name" value="Sialidase_non-viral"/>
    <property type="match status" value="1"/>
</dbReference>
<dbReference type="PANTHER" id="PTHR43752">
    <property type="entry name" value="BNR/ASP-BOX REPEAT FAMILY PROTEIN"/>
    <property type="match status" value="1"/>
</dbReference>
<name>A0A1I5PBP5_9BACT</name>
<feature type="domain" description="Sialidase" evidence="1">
    <location>
        <begin position="67"/>
        <end position="341"/>
    </location>
</feature>
<evidence type="ECO:0000313" key="3">
    <source>
        <dbReference type="Proteomes" id="UP000199306"/>
    </source>
</evidence>
<dbReference type="InterPro" id="IPR011040">
    <property type="entry name" value="Sialidase"/>
</dbReference>
<protein>
    <submittedName>
        <fullName evidence="2">Predicted neuraminidase (Sialidase)</fullName>
    </submittedName>
</protein>
<evidence type="ECO:0000259" key="1">
    <source>
        <dbReference type="Pfam" id="PF13088"/>
    </source>
</evidence>
<dbReference type="Gene3D" id="2.120.10.10">
    <property type="match status" value="1"/>
</dbReference>
<sequence>MSQKIVFQCRVKFNILMLSGIFLLPFQNFAQKLSEIKAQAVKNELMLNNPPFAACHASTLTELSDKSIMASWFAGAYEGSRDVCIWISVLRNGKWSEPQKVGDGQIDENTRYPCWNPVLFKTKKGRLFLFYKIGKNPREWWGMKMSSDDDGKTWSKPEKLPEGILGPIKNKPVQLADGAILYPSSTESLDEKLWHIHLEKSDEEAGNWRKIPIACDTFGVIQPSILSYAGHKLQLLCRSRQNRVVQTWSTDNGKHWEPLSLTELPNPNSGTDAVTLKNGLQVLVYNPLQKGKEWFNGRYKLNVAVSKNGKDWKDVYVLEDNKEGEYSYPAIIQSKDGLVHISYTADRKNIRYVQLKIGQ</sequence>
<dbReference type="SUPFAM" id="SSF50939">
    <property type="entry name" value="Sialidases"/>
    <property type="match status" value="1"/>
</dbReference>
<organism evidence="2 3">
    <name type="scientific">Pseudarcicella hirudinis</name>
    <dbReference type="NCBI Taxonomy" id="1079859"/>
    <lineage>
        <taxon>Bacteria</taxon>
        <taxon>Pseudomonadati</taxon>
        <taxon>Bacteroidota</taxon>
        <taxon>Cytophagia</taxon>
        <taxon>Cytophagales</taxon>
        <taxon>Flectobacillaceae</taxon>
        <taxon>Pseudarcicella</taxon>
    </lineage>
</organism>
<dbReference type="EMBL" id="FOXH01000002">
    <property type="protein sequence ID" value="SFP31522.1"/>
    <property type="molecule type" value="Genomic_DNA"/>
</dbReference>
<proteinExistence type="predicted"/>
<gene>
    <name evidence="2" type="ORF">SAMN04515674_102394</name>
</gene>